<keyword evidence="7" id="KW-0808">Transferase</keyword>
<dbReference type="Gene3D" id="3.30.565.10">
    <property type="entry name" value="Histidine kinase-like ATPase, C-terminal domain"/>
    <property type="match status" value="1"/>
</dbReference>
<dbReference type="InterPro" id="IPR004358">
    <property type="entry name" value="Sig_transdc_His_kin-like_C"/>
</dbReference>
<dbReference type="InterPro" id="IPR003594">
    <property type="entry name" value="HATPase_dom"/>
</dbReference>
<dbReference type="InterPro" id="IPR005467">
    <property type="entry name" value="His_kinase_dom"/>
</dbReference>
<evidence type="ECO:0000256" key="12">
    <source>
        <dbReference type="PROSITE-ProRule" id="PRU00169"/>
    </source>
</evidence>
<gene>
    <name evidence="17" type="ORF">bsdcttw_21080</name>
</gene>
<comment type="function">
    <text evidence="10">May play the central regulatory role in sporulation. It may be an element of the effector pathway responsible for the activation of sporulation genes in response to nutritional stress. Spo0A may act in concert with spo0H (a sigma factor) to control the expression of some genes that are critical to the sporulation process.</text>
</comment>
<evidence type="ECO:0000256" key="7">
    <source>
        <dbReference type="ARBA" id="ARBA00022679"/>
    </source>
</evidence>
<dbReference type="PANTHER" id="PTHR43547">
    <property type="entry name" value="TWO-COMPONENT HISTIDINE KINASE"/>
    <property type="match status" value="1"/>
</dbReference>
<dbReference type="Proteomes" id="UP000515703">
    <property type="component" value="Chromosome"/>
</dbReference>
<comment type="similarity">
    <text evidence="3">In the N-terminal section; belongs to the phytochrome family.</text>
</comment>
<feature type="domain" description="Response regulatory" evidence="15">
    <location>
        <begin position="655"/>
        <end position="771"/>
    </location>
</feature>
<dbReference type="CDD" id="cd06225">
    <property type="entry name" value="HAMP"/>
    <property type="match status" value="1"/>
</dbReference>
<dbReference type="GO" id="GO:0016020">
    <property type="term" value="C:membrane"/>
    <property type="evidence" value="ECO:0007669"/>
    <property type="project" value="UniProtKB-SubCell"/>
</dbReference>
<dbReference type="InterPro" id="IPR036097">
    <property type="entry name" value="HisK_dim/P_sf"/>
</dbReference>
<evidence type="ECO:0000259" key="14">
    <source>
        <dbReference type="PROSITE" id="PS50109"/>
    </source>
</evidence>
<dbReference type="AlphaFoldDB" id="A0A7I8DMY1"/>
<evidence type="ECO:0000259" key="15">
    <source>
        <dbReference type="PROSITE" id="PS50110"/>
    </source>
</evidence>
<evidence type="ECO:0000256" key="13">
    <source>
        <dbReference type="SAM" id="Phobius"/>
    </source>
</evidence>
<feature type="domain" description="HAMP" evidence="16">
    <location>
        <begin position="214"/>
        <end position="266"/>
    </location>
</feature>
<dbReference type="InterPro" id="IPR003661">
    <property type="entry name" value="HisK_dim/P_dom"/>
</dbReference>
<comment type="subcellular location">
    <subcellularLocation>
        <location evidence="2">Membrane</location>
    </subcellularLocation>
</comment>
<feature type="modified residue" description="4-aspartylphosphate" evidence="12">
    <location>
        <position position="584"/>
    </location>
</feature>
<dbReference type="Pfam" id="PF05227">
    <property type="entry name" value="CHASE3"/>
    <property type="match status" value="1"/>
</dbReference>
<dbReference type="CDD" id="cd00082">
    <property type="entry name" value="HisKA"/>
    <property type="match status" value="1"/>
</dbReference>
<dbReference type="Pfam" id="PF00672">
    <property type="entry name" value="HAMP"/>
    <property type="match status" value="1"/>
</dbReference>
<reference evidence="17 18" key="1">
    <citation type="submission" date="2020-08" db="EMBL/GenBank/DDBJ databases">
        <title>Draft genome sequencing of an Anaerocolumna strain isolated from anoxic soil subjected to BSD treatment.</title>
        <authorList>
            <person name="Uek A."/>
            <person name="Tonouchi A."/>
        </authorList>
    </citation>
    <scope>NUCLEOTIDE SEQUENCE [LARGE SCALE GENOMIC DNA]</scope>
    <source>
        <strain evidence="17 18">CTTW</strain>
    </source>
</reference>
<sequence length="785" mass="89225">MFHKFKLSQKLYFGFGIVVVSMIFLLGYTYFNYNKQVDAVNLNLHTYQVMHEADGILESMLSMETSARGFALTGNEDFLEPFQSAITDYEQHFSTIKNLTSDNTSQQVRLEKLQTKYEAWYQWESGKIIEGRKKVNSGQMSLDEIIVIAKTNIGKKQMDGIRLLVKDINKEEQRLLDIRNRNLRDTQKTTAYAIIIGGLLTSLIAIFISLFTARGISKPVGLLISATQEITEKNYHSTIDLKTDKELDILINRFNEMQRAILLREEELEKKNELLKAQMAEVNEANRLKSQFLANMSHELRTPLNSIIGFTTRVIKKSGDSLPETQKENLGIVKEEASHLLELINGLLDYSKIESGKMEVHIEPFNLVKVLTEVYLMTNTLADGKNIDYIQDISGYENALITSDRIKIKQIMINLLSNAFKYSDKGTVSLSLNQENDLYSIKVTDQGIGISPENLDNIFDEFRQVDGSYTRKVGGTGLGLSITKKLIEMLGGKITVTSTLNEGSCFTVTLPVNYNENYKPLDDHLEIRPIKTGKRVVCIDDDFNVQRLYTQYLTEHNFEVIRFNGQEDVVDKIIELMPDVIILDIILPYKDGWEILSELKNNIKTKKIPVIMASVLSEKNLAYRMKADEYLIKPVTQEELIDTITRTITNMADADILIADDDPNFLSLMEQFLKEESLTYRFAMDGEEAIKQVKQKKPDVLILDLMMPKKDGFTVLDEIRNSPGISDTPVIIVTSKDLTNKEKEELSLHAGMVIQKSGVIIEQVMDVLLAKIKEKSNNDKKNSAS</sequence>
<dbReference type="SMART" id="SM00387">
    <property type="entry name" value="HATPase_c"/>
    <property type="match status" value="1"/>
</dbReference>
<dbReference type="PROSITE" id="PS50885">
    <property type="entry name" value="HAMP"/>
    <property type="match status" value="1"/>
</dbReference>
<keyword evidence="13" id="KW-1133">Transmembrane helix</keyword>
<evidence type="ECO:0000256" key="1">
    <source>
        <dbReference type="ARBA" id="ARBA00000085"/>
    </source>
</evidence>
<feature type="modified residue" description="4-aspartylphosphate" evidence="12">
    <location>
        <position position="704"/>
    </location>
</feature>
<dbReference type="RefSeq" id="WP_185259347.1">
    <property type="nucleotide sequence ID" value="NZ_AP023368.1"/>
</dbReference>
<name>A0A7I8DMY1_9FIRM</name>
<evidence type="ECO:0000256" key="9">
    <source>
        <dbReference type="ARBA" id="ARBA00023012"/>
    </source>
</evidence>
<comment type="catalytic activity">
    <reaction evidence="1">
        <text>ATP + protein L-histidine = ADP + protein N-phospho-L-histidine.</text>
        <dbReference type="EC" id="2.7.13.3"/>
    </reaction>
</comment>
<dbReference type="InterPro" id="IPR007891">
    <property type="entry name" value="CHASE3"/>
</dbReference>
<feature type="transmembrane region" description="Helical" evidence="13">
    <location>
        <begin position="189"/>
        <end position="211"/>
    </location>
</feature>
<feature type="transmembrane region" description="Helical" evidence="13">
    <location>
        <begin position="12"/>
        <end position="31"/>
    </location>
</feature>
<dbReference type="SUPFAM" id="SSF47384">
    <property type="entry name" value="Homodimeric domain of signal transducing histidine kinase"/>
    <property type="match status" value="1"/>
</dbReference>
<accession>A0A7I8DMY1</accession>
<dbReference type="PANTHER" id="PTHR43547:SF2">
    <property type="entry name" value="HYBRID SIGNAL TRANSDUCTION HISTIDINE KINASE C"/>
    <property type="match status" value="1"/>
</dbReference>
<evidence type="ECO:0000313" key="17">
    <source>
        <dbReference type="EMBL" id="BCJ99067.1"/>
    </source>
</evidence>
<dbReference type="KEGG" id="acht:bsdcttw_21080"/>
<keyword evidence="18" id="KW-1185">Reference proteome</keyword>
<dbReference type="EC" id="2.7.13.3" evidence="4"/>
<dbReference type="SMART" id="SM00388">
    <property type="entry name" value="HisKA"/>
    <property type="match status" value="1"/>
</dbReference>
<dbReference type="SMART" id="SM00304">
    <property type="entry name" value="HAMP"/>
    <property type="match status" value="1"/>
</dbReference>
<dbReference type="Gene3D" id="3.40.50.2300">
    <property type="match status" value="2"/>
</dbReference>
<evidence type="ECO:0000256" key="2">
    <source>
        <dbReference type="ARBA" id="ARBA00004370"/>
    </source>
</evidence>
<evidence type="ECO:0000256" key="3">
    <source>
        <dbReference type="ARBA" id="ARBA00006402"/>
    </source>
</evidence>
<protein>
    <recommendedName>
        <fullName evidence="11">Circadian input-output histidine kinase CikA</fullName>
        <ecNumber evidence="4">2.7.13.3</ecNumber>
    </recommendedName>
    <alternativeName>
        <fullName evidence="5">Stage 0 sporulation protein A homolog</fullName>
    </alternativeName>
</protein>
<dbReference type="Gene3D" id="6.10.340.10">
    <property type="match status" value="1"/>
</dbReference>
<dbReference type="InterPro" id="IPR036890">
    <property type="entry name" value="HATPase_C_sf"/>
</dbReference>
<dbReference type="PRINTS" id="PR00344">
    <property type="entry name" value="BCTRLSENSOR"/>
</dbReference>
<dbReference type="SMART" id="SM00448">
    <property type="entry name" value="REC"/>
    <property type="match status" value="2"/>
</dbReference>
<keyword evidence="9" id="KW-0902">Two-component regulatory system</keyword>
<dbReference type="PROSITE" id="PS50109">
    <property type="entry name" value="HIS_KIN"/>
    <property type="match status" value="1"/>
</dbReference>
<reference evidence="17 18" key="2">
    <citation type="submission" date="2020-08" db="EMBL/GenBank/DDBJ databases">
        <authorList>
            <person name="Ueki A."/>
            <person name="Tonouchi A."/>
        </authorList>
    </citation>
    <scope>NUCLEOTIDE SEQUENCE [LARGE SCALE GENOMIC DNA]</scope>
    <source>
        <strain evidence="17 18">CTTW</strain>
    </source>
</reference>
<keyword evidence="8" id="KW-0418">Kinase</keyword>
<evidence type="ECO:0000256" key="8">
    <source>
        <dbReference type="ARBA" id="ARBA00022777"/>
    </source>
</evidence>
<evidence type="ECO:0000256" key="10">
    <source>
        <dbReference type="ARBA" id="ARBA00024867"/>
    </source>
</evidence>
<dbReference type="InterPro" id="IPR003660">
    <property type="entry name" value="HAMP_dom"/>
</dbReference>
<dbReference type="SUPFAM" id="SSF52172">
    <property type="entry name" value="CheY-like"/>
    <property type="match status" value="2"/>
</dbReference>
<dbReference type="CDD" id="cd16922">
    <property type="entry name" value="HATPase_EvgS-ArcB-TorS-like"/>
    <property type="match status" value="1"/>
</dbReference>
<feature type="domain" description="Response regulatory" evidence="15">
    <location>
        <begin position="535"/>
        <end position="648"/>
    </location>
</feature>
<dbReference type="Gene3D" id="1.10.287.130">
    <property type="match status" value="1"/>
</dbReference>
<dbReference type="FunFam" id="3.30.565.10:FF:000010">
    <property type="entry name" value="Sensor histidine kinase RcsC"/>
    <property type="match status" value="1"/>
</dbReference>
<evidence type="ECO:0000256" key="11">
    <source>
        <dbReference type="ARBA" id="ARBA00074306"/>
    </source>
</evidence>
<dbReference type="SUPFAM" id="SSF55874">
    <property type="entry name" value="ATPase domain of HSP90 chaperone/DNA topoisomerase II/histidine kinase"/>
    <property type="match status" value="1"/>
</dbReference>
<evidence type="ECO:0000256" key="5">
    <source>
        <dbReference type="ARBA" id="ARBA00018672"/>
    </source>
</evidence>
<keyword evidence="13" id="KW-0812">Transmembrane</keyword>
<keyword evidence="6 12" id="KW-0597">Phosphoprotein</keyword>
<dbReference type="InterPro" id="IPR011006">
    <property type="entry name" value="CheY-like_superfamily"/>
</dbReference>
<dbReference type="Pfam" id="PF00512">
    <property type="entry name" value="HisKA"/>
    <property type="match status" value="1"/>
</dbReference>
<evidence type="ECO:0000256" key="6">
    <source>
        <dbReference type="ARBA" id="ARBA00022553"/>
    </source>
</evidence>
<proteinExistence type="inferred from homology"/>
<keyword evidence="13" id="KW-0472">Membrane</keyword>
<dbReference type="PROSITE" id="PS50110">
    <property type="entry name" value="RESPONSE_REGULATORY"/>
    <property type="match status" value="2"/>
</dbReference>
<dbReference type="CDD" id="cd19410">
    <property type="entry name" value="HK9-like_sensor"/>
    <property type="match status" value="1"/>
</dbReference>
<dbReference type="SUPFAM" id="SSF158472">
    <property type="entry name" value="HAMP domain-like"/>
    <property type="match status" value="1"/>
</dbReference>
<evidence type="ECO:0000256" key="4">
    <source>
        <dbReference type="ARBA" id="ARBA00012438"/>
    </source>
</evidence>
<dbReference type="InterPro" id="IPR001789">
    <property type="entry name" value="Sig_transdc_resp-reg_receiver"/>
</dbReference>
<dbReference type="FunFam" id="1.10.287.130:FF:000001">
    <property type="entry name" value="Two-component sensor histidine kinase"/>
    <property type="match status" value="1"/>
</dbReference>
<dbReference type="GO" id="GO:0000155">
    <property type="term" value="F:phosphorelay sensor kinase activity"/>
    <property type="evidence" value="ECO:0007669"/>
    <property type="project" value="InterPro"/>
</dbReference>
<organism evidence="17 18">
    <name type="scientific">Anaerocolumna chitinilytica</name>
    <dbReference type="NCBI Taxonomy" id="1727145"/>
    <lineage>
        <taxon>Bacteria</taxon>
        <taxon>Bacillati</taxon>
        <taxon>Bacillota</taxon>
        <taxon>Clostridia</taxon>
        <taxon>Lachnospirales</taxon>
        <taxon>Lachnospiraceae</taxon>
        <taxon>Anaerocolumna</taxon>
    </lineage>
</organism>
<evidence type="ECO:0000313" key="18">
    <source>
        <dbReference type="Proteomes" id="UP000515703"/>
    </source>
</evidence>
<dbReference type="Pfam" id="PF00072">
    <property type="entry name" value="Response_reg"/>
    <property type="match status" value="2"/>
</dbReference>
<dbReference type="EMBL" id="AP023368">
    <property type="protein sequence ID" value="BCJ99067.1"/>
    <property type="molecule type" value="Genomic_DNA"/>
</dbReference>
<feature type="domain" description="Histidine kinase" evidence="14">
    <location>
        <begin position="295"/>
        <end position="514"/>
    </location>
</feature>
<dbReference type="Pfam" id="PF02518">
    <property type="entry name" value="HATPase_c"/>
    <property type="match status" value="1"/>
</dbReference>
<evidence type="ECO:0000259" key="16">
    <source>
        <dbReference type="PROSITE" id="PS50885"/>
    </source>
</evidence>